<dbReference type="Gene3D" id="2.120.10.30">
    <property type="entry name" value="TolB, C-terminal domain"/>
    <property type="match status" value="1"/>
</dbReference>
<dbReference type="OrthoDB" id="791543at2"/>
<dbReference type="SUPFAM" id="SSF63825">
    <property type="entry name" value="YWTD domain"/>
    <property type="match status" value="1"/>
</dbReference>
<dbReference type="PROSITE" id="PS51125">
    <property type="entry name" value="NHL"/>
    <property type="match status" value="1"/>
</dbReference>
<dbReference type="Gene3D" id="2.60.40.10">
    <property type="entry name" value="Immunoglobulins"/>
    <property type="match status" value="1"/>
</dbReference>
<gene>
    <name evidence="4" type="ORF">D1614_05605</name>
</gene>
<dbReference type="Proteomes" id="UP000265926">
    <property type="component" value="Unassembled WGS sequence"/>
</dbReference>
<dbReference type="Pfam" id="PF01833">
    <property type="entry name" value="TIG"/>
    <property type="match status" value="1"/>
</dbReference>
<feature type="domain" description="IPT/TIG" evidence="3">
    <location>
        <begin position="46"/>
        <end position="112"/>
    </location>
</feature>
<dbReference type="InterPro" id="IPR002909">
    <property type="entry name" value="IPT_dom"/>
</dbReference>
<protein>
    <recommendedName>
        <fullName evidence="3">IPT/TIG domain-containing protein</fullName>
    </recommendedName>
</protein>
<dbReference type="PROSITE" id="PS51257">
    <property type="entry name" value="PROKAR_LIPOPROTEIN"/>
    <property type="match status" value="1"/>
</dbReference>
<proteinExistence type="predicted"/>
<dbReference type="EMBL" id="QWGR01000003">
    <property type="protein sequence ID" value="RIJ49044.1"/>
    <property type="molecule type" value="Genomic_DNA"/>
</dbReference>
<comment type="caution">
    <text evidence="4">The sequence shown here is derived from an EMBL/GenBank/DDBJ whole genome shotgun (WGS) entry which is preliminary data.</text>
</comment>
<keyword evidence="1" id="KW-0677">Repeat</keyword>
<evidence type="ECO:0000256" key="1">
    <source>
        <dbReference type="ARBA" id="ARBA00022737"/>
    </source>
</evidence>
<dbReference type="InterPro" id="IPR013783">
    <property type="entry name" value="Ig-like_fold"/>
</dbReference>
<dbReference type="SUPFAM" id="SSF81296">
    <property type="entry name" value="E set domains"/>
    <property type="match status" value="1"/>
</dbReference>
<feature type="repeat" description="NHL" evidence="2">
    <location>
        <begin position="372"/>
        <end position="403"/>
    </location>
</feature>
<evidence type="ECO:0000313" key="4">
    <source>
        <dbReference type="EMBL" id="RIJ49044.1"/>
    </source>
</evidence>
<dbReference type="RefSeq" id="WP_119436930.1">
    <property type="nucleotide sequence ID" value="NZ_QWGR01000003.1"/>
</dbReference>
<dbReference type="CDD" id="cd00603">
    <property type="entry name" value="IPT_PCSR"/>
    <property type="match status" value="1"/>
</dbReference>
<evidence type="ECO:0000259" key="3">
    <source>
        <dbReference type="Pfam" id="PF01833"/>
    </source>
</evidence>
<dbReference type="Pfam" id="PF01436">
    <property type="entry name" value="NHL"/>
    <property type="match status" value="1"/>
</dbReference>
<accession>A0A399T257</accession>
<dbReference type="InterPro" id="IPR011042">
    <property type="entry name" value="6-blade_b-propeller_TolB-like"/>
</dbReference>
<sequence>MKSRIIKKPYFLFILIFFVAVCACEKENQEENIHDIPYSPNSPVLVNGIGPKEGGLGTRVVVNGSNFGNDIAKVKLFFNKKEALILKVQNNAIYAMVPKQPGELSDIKVAIETGVDPDGVPAYVEAELEDVQFKYFVKATVTTVAGQQGVSAVADGTMQEGSFRRPAMVDVDSTGNTLFVADDWGGKIRQISIPDNRLSSLMSGLNSPWQGSFNLDFSSYFVVERSSASKPLLFYGAFKKSNWQEPEAYYDQKDDDGDYIAGSTYYYGLTADDEYVYLLSSSGNKLLRVNQQSKKVELIGEKINTDSWSHMAYNPKDKHIYVSCEGWGRIYKFNPHNIDAEKNKPWITQDDLIHIVGMGAGAAKEGNGKFAQLGSIEGLACDYEGNIYVTDYSNHVIWKIDEDLNCTIMAGVPGQKGYKDGKPNEALFNTPYDVAVTPDGIVYVADTYNYTIRCIAIQ</sequence>
<dbReference type="InterPro" id="IPR001258">
    <property type="entry name" value="NHL_repeat"/>
</dbReference>
<dbReference type="PANTHER" id="PTHR13833">
    <property type="match status" value="1"/>
</dbReference>
<organism evidence="4 5">
    <name type="scientific">Maribellus luteus</name>
    <dbReference type="NCBI Taxonomy" id="2305463"/>
    <lineage>
        <taxon>Bacteria</taxon>
        <taxon>Pseudomonadati</taxon>
        <taxon>Bacteroidota</taxon>
        <taxon>Bacteroidia</taxon>
        <taxon>Marinilabiliales</taxon>
        <taxon>Prolixibacteraceae</taxon>
        <taxon>Maribellus</taxon>
    </lineage>
</organism>
<evidence type="ECO:0000256" key="2">
    <source>
        <dbReference type="PROSITE-ProRule" id="PRU00504"/>
    </source>
</evidence>
<dbReference type="PANTHER" id="PTHR13833:SF71">
    <property type="entry name" value="NHL DOMAIN-CONTAINING PROTEIN"/>
    <property type="match status" value="1"/>
</dbReference>
<keyword evidence="5" id="KW-1185">Reference proteome</keyword>
<reference evidence="4 5" key="1">
    <citation type="submission" date="2018-08" db="EMBL/GenBank/DDBJ databases">
        <title>Pallidiluteibacterium maritimus gen. nov., sp. nov., isolated from coastal sediment.</title>
        <authorList>
            <person name="Zhou L.Y."/>
        </authorList>
    </citation>
    <scope>NUCLEOTIDE SEQUENCE [LARGE SCALE GENOMIC DNA]</scope>
    <source>
        <strain evidence="4 5">XSD2</strain>
    </source>
</reference>
<name>A0A399T257_9BACT</name>
<dbReference type="AlphaFoldDB" id="A0A399T257"/>
<evidence type="ECO:0000313" key="5">
    <source>
        <dbReference type="Proteomes" id="UP000265926"/>
    </source>
</evidence>
<dbReference type="InterPro" id="IPR014756">
    <property type="entry name" value="Ig_E-set"/>
</dbReference>